<organism evidence="1 2">
    <name type="scientific">Pelobates cultripes</name>
    <name type="common">Western spadefoot toad</name>
    <dbReference type="NCBI Taxonomy" id="61616"/>
    <lineage>
        <taxon>Eukaryota</taxon>
        <taxon>Metazoa</taxon>
        <taxon>Chordata</taxon>
        <taxon>Craniata</taxon>
        <taxon>Vertebrata</taxon>
        <taxon>Euteleostomi</taxon>
        <taxon>Amphibia</taxon>
        <taxon>Batrachia</taxon>
        <taxon>Anura</taxon>
        <taxon>Pelobatoidea</taxon>
        <taxon>Pelobatidae</taxon>
        <taxon>Pelobates</taxon>
    </lineage>
</organism>
<dbReference type="AlphaFoldDB" id="A0AAD1R918"/>
<keyword evidence="2" id="KW-1185">Reference proteome</keyword>
<evidence type="ECO:0000313" key="1">
    <source>
        <dbReference type="EMBL" id="CAH2245604.1"/>
    </source>
</evidence>
<dbReference type="Proteomes" id="UP001295444">
    <property type="component" value="Chromosome 02"/>
</dbReference>
<gene>
    <name evidence="1" type="ORF">PECUL_23A051350</name>
</gene>
<protein>
    <submittedName>
        <fullName evidence="1">Uncharacterized protein</fullName>
    </submittedName>
</protein>
<evidence type="ECO:0000313" key="2">
    <source>
        <dbReference type="Proteomes" id="UP001295444"/>
    </source>
</evidence>
<accession>A0AAD1R918</accession>
<reference evidence="1" key="1">
    <citation type="submission" date="2022-03" db="EMBL/GenBank/DDBJ databases">
        <authorList>
            <person name="Alioto T."/>
            <person name="Alioto T."/>
            <person name="Gomez Garrido J."/>
        </authorList>
    </citation>
    <scope>NUCLEOTIDE SEQUENCE</scope>
</reference>
<name>A0AAD1R918_PELCU</name>
<proteinExistence type="predicted"/>
<dbReference type="EMBL" id="OW240913">
    <property type="protein sequence ID" value="CAH2245604.1"/>
    <property type="molecule type" value="Genomic_DNA"/>
</dbReference>
<sequence>MAALIIYQLPAQQDGCESIICNQCTKVRTSSTMHSHWRPLVAARHSGSNLLIFAHISYVGMKTSLESSLNSAGKTIRSNEGLQGTLSMMSLRGTLEMRRLCKEPKELEGCAIQYLPPFILPILLSPVCVAPVSSHLSPALSGSSFLSSLLPRIGSPLLLCLILVTLLS</sequence>